<keyword evidence="3 6" id="KW-0731">Sigma factor</keyword>
<reference evidence="9 10" key="1">
    <citation type="submission" date="2020-07" db="EMBL/GenBank/DDBJ databases">
        <title>Genomic Encyclopedia of Type Strains, Phase III (KMG-III): the genomes of soil and plant-associated and newly described type strains.</title>
        <authorList>
            <person name="Whitman W."/>
        </authorList>
    </citation>
    <scope>NUCLEOTIDE SEQUENCE [LARGE SCALE GENOMIC DNA]</scope>
    <source>
        <strain evidence="9 10">DSM 11255</strain>
    </source>
</reference>
<dbReference type="InterPro" id="IPR013325">
    <property type="entry name" value="RNA_pol_sigma_r2"/>
</dbReference>
<dbReference type="Proteomes" id="UP000604066">
    <property type="component" value="Unassembled WGS sequence"/>
</dbReference>
<feature type="DNA-binding region" description="H-T-H motif" evidence="6">
    <location>
        <begin position="168"/>
        <end position="187"/>
    </location>
</feature>
<dbReference type="EMBL" id="JACCBS010000003">
    <property type="protein sequence ID" value="NYE58290.1"/>
    <property type="molecule type" value="Genomic_DNA"/>
</dbReference>
<dbReference type="InterPro" id="IPR014244">
    <property type="entry name" value="RNA_pol_sigma-I"/>
</dbReference>
<evidence type="ECO:0000259" key="8">
    <source>
        <dbReference type="Pfam" id="PF04542"/>
    </source>
</evidence>
<keyword evidence="7" id="KW-0472">Membrane</keyword>
<keyword evidence="10" id="KW-1185">Reference proteome</keyword>
<keyword evidence="2 6" id="KW-0805">Transcription regulation</keyword>
<dbReference type="PANTHER" id="PTHR30385">
    <property type="entry name" value="SIGMA FACTOR F FLAGELLAR"/>
    <property type="match status" value="1"/>
</dbReference>
<protein>
    <recommendedName>
        <fullName evidence="6">RNA polymerase sigma factor SigI</fullName>
    </recommendedName>
</protein>
<evidence type="ECO:0000256" key="3">
    <source>
        <dbReference type="ARBA" id="ARBA00023082"/>
    </source>
</evidence>
<name>A0ABX2RB66_9THEO</name>
<sequence>MQPNNPINDEIFEQMIRQHESLIFGIAARLTGRFITKSDDEYSIGLLALSEAIQSYNSAKGVGFEKFAAQIIRRRLIDFYRQNKSYQQNLPLDESFLSQRNLIDEVDVRLEIAEYEKLLKQFNITFAELVKVSPKHKDSRQKLIMLAKGIAEDEEFVRQLIRTKKLPLQSISERFKIKQKTIEKYRKYLVAIILIYWGRFTGLQAYLGWGGE</sequence>
<gene>
    <name evidence="6" type="primary">sigI</name>
    <name evidence="9" type="ORF">HDG70_002041</name>
</gene>
<comment type="subunit">
    <text evidence="6">Interacts with RsgI.</text>
</comment>
<feature type="domain" description="RNA polymerase sigma-70 region 2" evidence="8">
    <location>
        <begin position="15"/>
        <end position="84"/>
    </location>
</feature>
<dbReference type="SUPFAM" id="SSF88946">
    <property type="entry name" value="Sigma2 domain of RNA polymerase sigma factors"/>
    <property type="match status" value="1"/>
</dbReference>
<evidence type="ECO:0000256" key="4">
    <source>
        <dbReference type="ARBA" id="ARBA00023125"/>
    </source>
</evidence>
<organism evidence="9 10">
    <name type="scientific">Carboxydothermus ferrireducens DSM 11255</name>
    <dbReference type="NCBI Taxonomy" id="1119529"/>
    <lineage>
        <taxon>Bacteria</taxon>
        <taxon>Bacillati</taxon>
        <taxon>Bacillota</taxon>
        <taxon>Clostridia</taxon>
        <taxon>Thermoanaerobacterales</taxon>
        <taxon>Thermoanaerobacteraceae</taxon>
        <taxon>Carboxydothermus</taxon>
    </lineage>
</organism>
<dbReference type="HAMAP" id="MF_02064">
    <property type="entry name" value="Sigma70_SigI"/>
    <property type="match status" value="1"/>
</dbReference>
<keyword evidence="4 6" id="KW-0238">DNA-binding</keyword>
<evidence type="ECO:0000256" key="1">
    <source>
        <dbReference type="ARBA" id="ARBA00022490"/>
    </source>
</evidence>
<dbReference type="Pfam" id="PF04542">
    <property type="entry name" value="Sigma70_r2"/>
    <property type="match status" value="1"/>
</dbReference>
<comment type="similarity">
    <text evidence="6">Belongs to the sigma-70 factor family. SigI subfamily.</text>
</comment>
<comment type="subcellular location">
    <subcellularLocation>
        <location evidence="6">Cytoplasm</location>
    </subcellularLocation>
</comment>
<evidence type="ECO:0000256" key="6">
    <source>
        <dbReference type="HAMAP-Rule" id="MF_02064"/>
    </source>
</evidence>
<dbReference type="NCBIfam" id="TIGR02895">
    <property type="entry name" value="spore_sigI"/>
    <property type="match status" value="1"/>
</dbReference>
<dbReference type="InterPro" id="IPR014284">
    <property type="entry name" value="RNA_pol_sigma-70_dom"/>
</dbReference>
<comment type="activity regulation">
    <text evidence="6">Negatively regulated by the anti-sigma-I factor RsgI.</text>
</comment>
<dbReference type="InterPro" id="IPR007627">
    <property type="entry name" value="RNA_pol_sigma70_r2"/>
</dbReference>
<keyword evidence="7" id="KW-0812">Transmembrane</keyword>
<feature type="short sequence motif" description="Polymerase core binding" evidence="6">
    <location>
        <begin position="40"/>
        <end position="53"/>
    </location>
</feature>
<dbReference type="PIRSF" id="PIRSF038953">
    <property type="entry name" value="SigI"/>
    <property type="match status" value="1"/>
</dbReference>
<feature type="transmembrane region" description="Helical" evidence="7">
    <location>
        <begin position="188"/>
        <end position="209"/>
    </location>
</feature>
<keyword evidence="1 6" id="KW-0963">Cytoplasm</keyword>
<proteinExistence type="inferred from homology"/>
<dbReference type="PANTHER" id="PTHR30385:SF6">
    <property type="entry name" value="RNA POLYMERASE SIGMA FACTOR SIGI"/>
    <property type="match status" value="1"/>
</dbReference>
<dbReference type="NCBIfam" id="TIGR02937">
    <property type="entry name" value="sigma70-ECF"/>
    <property type="match status" value="1"/>
</dbReference>
<dbReference type="Gene3D" id="1.10.1740.10">
    <property type="match status" value="1"/>
</dbReference>
<evidence type="ECO:0000313" key="9">
    <source>
        <dbReference type="EMBL" id="NYE58290.1"/>
    </source>
</evidence>
<keyword evidence="6" id="KW-0346">Stress response</keyword>
<evidence type="ECO:0000256" key="7">
    <source>
        <dbReference type="SAM" id="Phobius"/>
    </source>
</evidence>
<dbReference type="NCBIfam" id="NF006176">
    <property type="entry name" value="PRK08311.2-4"/>
    <property type="match status" value="1"/>
</dbReference>
<evidence type="ECO:0000256" key="5">
    <source>
        <dbReference type="ARBA" id="ARBA00023163"/>
    </source>
</evidence>
<dbReference type="RefSeq" id="WP_028052521.1">
    <property type="nucleotide sequence ID" value="NZ_ATYG01000022.1"/>
</dbReference>
<accession>A0ABX2RB66</accession>
<comment type="function">
    <text evidence="6">Sigma factors are initiation factors that promote the attachment of RNA polymerase to specific initiation sites and are then released.</text>
</comment>
<evidence type="ECO:0000256" key="2">
    <source>
        <dbReference type="ARBA" id="ARBA00023015"/>
    </source>
</evidence>
<keyword evidence="5 6" id="KW-0804">Transcription</keyword>
<keyword evidence="7" id="KW-1133">Transmembrane helix</keyword>
<comment type="caution">
    <text evidence="9">The sequence shown here is derived from an EMBL/GenBank/DDBJ whole genome shotgun (WGS) entry which is preliminary data.</text>
</comment>
<evidence type="ECO:0000313" key="10">
    <source>
        <dbReference type="Proteomes" id="UP000604066"/>
    </source>
</evidence>